<dbReference type="InterPro" id="IPR043138">
    <property type="entry name" value="GGT_lsub"/>
</dbReference>
<dbReference type="InterPro" id="IPR029055">
    <property type="entry name" value="Ntn_hydrolases_N"/>
</dbReference>
<keyword evidence="1" id="KW-0808">Transferase</keyword>
<dbReference type="AlphaFoldDB" id="A0A3P4AYJ8"/>
<dbReference type="RefSeq" id="WP_124077878.1">
    <property type="nucleotide sequence ID" value="NZ_UWPJ01000007.1"/>
</dbReference>
<organism evidence="1 2">
    <name type="scientific">Pigmentiphaga humi</name>
    <dbReference type="NCBI Taxonomy" id="2478468"/>
    <lineage>
        <taxon>Bacteria</taxon>
        <taxon>Pseudomonadati</taxon>
        <taxon>Pseudomonadota</taxon>
        <taxon>Betaproteobacteria</taxon>
        <taxon>Burkholderiales</taxon>
        <taxon>Alcaligenaceae</taxon>
        <taxon>Pigmentiphaga</taxon>
    </lineage>
</organism>
<dbReference type="EMBL" id="UWPJ01000007">
    <property type="protein sequence ID" value="VCU68641.1"/>
    <property type="molecule type" value="Genomic_DNA"/>
</dbReference>
<dbReference type="Gene3D" id="1.10.246.130">
    <property type="match status" value="1"/>
</dbReference>
<proteinExistence type="predicted"/>
<evidence type="ECO:0000313" key="2">
    <source>
        <dbReference type="Proteomes" id="UP000277294"/>
    </source>
</evidence>
<evidence type="ECO:0000313" key="1">
    <source>
        <dbReference type="EMBL" id="VCU68641.1"/>
    </source>
</evidence>
<dbReference type="EC" id="2.3.2.2" evidence="1"/>
<reference evidence="1 2" key="1">
    <citation type="submission" date="2018-10" db="EMBL/GenBank/DDBJ databases">
        <authorList>
            <person name="Criscuolo A."/>
        </authorList>
    </citation>
    <scope>NUCLEOTIDE SEQUENCE [LARGE SCALE GENOMIC DNA]</scope>
    <source>
        <strain evidence="1">DnA1</strain>
    </source>
</reference>
<dbReference type="SUPFAM" id="SSF56235">
    <property type="entry name" value="N-terminal nucleophile aminohydrolases (Ntn hydrolases)"/>
    <property type="match status" value="1"/>
</dbReference>
<dbReference type="PANTHER" id="PTHR43881:SF1">
    <property type="entry name" value="GAMMA-GLUTAMYLTRANSPEPTIDASE (AFU_ORTHOLOGUE AFUA_4G13580)"/>
    <property type="match status" value="1"/>
</dbReference>
<keyword evidence="1" id="KW-0012">Acyltransferase</keyword>
<protein>
    <submittedName>
        <fullName evidence="1">Gamma-glutamyltransferase YwrD</fullName>
        <ecNumber evidence="1">2.3.2.2</ecNumber>
    </submittedName>
</protein>
<keyword evidence="2" id="KW-1185">Reference proteome</keyword>
<name>A0A3P4AYJ8_9BURK</name>
<dbReference type="OrthoDB" id="9781342at2"/>
<dbReference type="Proteomes" id="UP000277294">
    <property type="component" value="Unassembled WGS sequence"/>
</dbReference>
<dbReference type="PRINTS" id="PR01210">
    <property type="entry name" value="GGTRANSPTASE"/>
</dbReference>
<dbReference type="PANTHER" id="PTHR43881">
    <property type="entry name" value="GAMMA-GLUTAMYLTRANSPEPTIDASE (AFU_ORTHOLOGUE AFUA_4G13580)"/>
    <property type="match status" value="1"/>
</dbReference>
<gene>
    <name evidence="1" type="primary">ywrD_1</name>
    <name evidence="1" type="ORF">PIGHUM_00698</name>
</gene>
<dbReference type="Gene3D" id="3.60.20.40">
    <property type="match status" value="1"/>
</dbReference>
<dbReference type="InterPro" id="IPR052896">
    <property type="entry name" value="GGT-like_enzyme"/>
</dbReference>
<sequence length="526" mass="55546">MNWDFPYASRRMPVLAEHVVASSQPLAVQAGLSMMARGGSAVDAAIAAAAVLTVVEPVMNGLGSDTLAIVWDGSAVRGLTGCGRSPRAWTPERFAGRSRMPAEGWDSVTVPGGVSAWMALAEMGARLPWPVLMEPAIRYAREGFLVSPQIARLWARQVPRLRGQPGFAAAFLPQGRAPLPGERFRLPVLGDTLGRIADTQGRDFYEGRSARLLAAHAREHGGALSMDDLAAQRAEWVVPMHGDYRGLRVHELPPNSQGLAVLIALGILAHFELGPDVAPDQRAHLQIEAMKMAFADVYAHLADPDAMAVPPDWLLEPAYLAQRAREVSLHRAGNYGARPLPGGGTVYLAAADGGGLMVSLIQSNYHGFGSGVVVPESGISLNNRGSGFVLQLGHPNRVAGGKLPFHTIIPAMLTRGGRPLAALGVVGADMQPQGQVQVICALADLGLNPQAALDMPRWRIDDAGMLRLEAHFDAGVAQALAARGHPVKSASALDDLDFGGAQLIVRSGEGYVGASEPRRDGAAAGF</sequence>
<dbReference type="Pfam" id="PF01019">
    <property type="entry name" value="G_glu_transpept"/>
    <property type="match status" value="1"/>
</dbReference>
<dbReference type="GO" id="GO:0103068">
    <property type="term" value="F:leukotriene C4 gamma-glutamyl transferase activity"/>
    <property type="evidence" value="ECO:0007669"/>
    <property type="project" value="UniProtKB-EC"/>
</dbReference>
<dbReference type="InterPro" id="IPR043137">
    <property type="entry name" value="GGT_ssub_C"/>
</dbReference>
<accession>A0A3P4AYJ8</accession>